<dbReference type="EMBL" id="AVOT02000606">
    <property type="protein sequence ID" value="MBW0463671.1"/>
    <property type="molecule type" value="Genomic_DNA"/>
</dbReference>
<gene>
    <name evidence="1" type="ORF">O181_003386</name>
</gene>
<accession>A0A9Q3BEV6</accession>
<proteinExistence type="predicted"/>
<sequence length="137" mass="15997">MKLPSLVGKRWNPLLPVDHLTKNHLTIHPTAKYSHDMWKRACDTSNQLMAEGKNEAEIILPEGFSRKHPVFPVRFPKSYFQTGENDLPFRNNTYTPQEIVKVEDSPCSVKKILKDGKLRLNGKHQRQYLVRFKKNSR</sequence>
<evidence type="ECO:0000313" key="2">
    <source>
        <dbReference type="Proteomes" id="UP000765509"/>
    </source>
</evidence>
<organism evidence="1 2">
    <name type="scientific">Austropuccinia psidii MF-1</name>
    <dbReference type="NCBI Taxonomy" id="1389203"/>
    <lineage>
        <taxon>Eukaryota</taxon>
        <taxon>Fungi</taxon>
        <taxon>Dikarya</taxon>
        <taxon>Basidiomycota</taxon>
        <taxon>Pucciniomycotina</taxon>
        <taxon>Pucciniomycetes</taxon>
        <taxon>Pucciniales</taxon>
        <taxon>Sphaerophragmiaceae</taxon>
        <taxon>Austropuccinia</taxon>
    </lineage>
</organism>
<protein>
    <submittedName>
        <fullName evidence="1">Uncharacterized protein</fullName>
    </submittedName>
</protein>
<keyword evidence="2" id="KW-1185">Reference proteome</keyword>
<dbReference type="Proteomes" id="UP000765509">
    <property type="component" value="Unassembled WGS sequence"/>
</dbReference>
<dbReference type="OrthoDB" id="4360000at2759"/>
<evidence type="ECO:0000313" key="1">
    <source>
        <dbReference type="EMBL" id="MBW0463671.1"/>
    </source>
</evidence>
<reference evidence="1" key="1">
    <citation type="submission" date="2021-03" db="EMBL/GenBank/DDBJ databases">
        <title>Draft genome sequence of rust myrtle Austropuccinia psidii MF-1, a brazilian biotype.</title>
        <authorList>
            <person name="Quecine M.C."/>
            <person name="Pachon D.M.R."/>
            <person name="Bonatelli M.L."/>
            <person name="Correr F.H."/>
            <person name="Franceschini L.M."/>
            <person name="Leite T.F."/>
            <person name="Margarido G.R.A."/>
            <person name="Almeida C.A."/>
            <person name="Ferrarezi J.A."/>
            <person name="Labate C.A."/>
        </authorList>
    </citation>
    <scope>NUCLEOTIDE SEQUENCE</scope>
    <source>
        <strain evidence="1">MF-1</strain>
    </source>
</reference>
<name>A0A9Q3BEV6_9BASI</name>
<comment type="caution">
    <text evidence="1">The sequence shown here is derived from an EMBL/GenBank/DDBJ whole genome shotgun (WGS) entry which is preliminary data.</text>
</comment>
<dbReference type="AlphaFoldDB" id="A0A9Q3BEV6"/>